<feature type="chain" id="PRO_5015406839" description="Lipoprotein" evidence="1">
    <location>
        <begin position="25"/>
        <end position="216"/>
    </location>
</feature>
<evidence type="ECO:0000313" key="3">
    <source>
        <dbReference type="Proteomes" id="UP000243985"/>
    </source>
</evidence>
<dbReference type="Proteomes" id="UP000243985">
    <property type="component" value="Unassembled WGS sequence"/>
</dbReference>
<keyword evidence="1" id="KW-0732">Signal</keyword>
<dbReference type="RefSeq" id="WP_107780935.1">
    <property type="nucleotide sequence ID" value="NZ_QBKG01000001.1"/>
</dbReference>
<dbReference type="AlphaFoldDB" id="A0A2T5XZ90"/>
<gene>
    <name evidence="2" type="ORF">C8P65_101454</name>
</gene>
<dbReference type="GeneID" id="84579852"/>
<evidence type="ECO:0008006" key="4">
    <source>
        <dbReference type="Google" id="ProtNLM"/>
    </source>
</evidence>
<dbReference type="PROSITE" id="PS51257">
    <property type="entry name" value="PROKAR_LIPOPROTEIN"/>
    <property type="match status" value="1"/>
</dbReference>
<proteinExistence type="predicted"/>
<organism evidence="2 3">
    <name type="scientific">Capnocytophaga leadbetteri</name>
    <dbReference type="NCBI Taxonomy" id="327575"/>
    <lineage>
        <taxon>Bacteria</taxon>
        <taxon>Pseudomonadati</taxon>
        <taxon>Bacteroidota</taxon>
        <taxon>Flavobacteriia</taxon>
        <taxon>Flavobacteriales</taxon>
        <taxon>Flavobacteriaceae</taxon>
        <taxon>Capnocytophaga</taxon>
    </lineage>
</organism>
<dbReference type="EMBL" id="QBKG01000001">
    <property type="protein sequence ID" value="PTX08785.1"/>
    <property type="molecule type" value="Genomic_DNA"/>
</dbReference>
<sequence>MKKVTILAAMAIAAISLTSCDWQSAVHSIADSAMGKEKPDYDYNKGVVGSEAGDYDAVYQKILEKHNISNDTLDLYKVKSEFSKPAYCTVIAEGLTDKSKNLITGYNASYSKDNLHYLTSGQMVIKTSEGKRAKYDDYKEILFSYADVKPLIDKVPDLIKGVKEKENGAETYVRSWEIQKNPKTLAFEIKINTIGNEPTKVIGKTYHFDAQGNPIK</sequence>
<comment type="caution">
    <text evidence="2">The sequence shown here is derived from an EMBL/GenBank/DDBJ whole genome shotgun (WGS) entry which is preliminary data.</text>
</comment>
<evidence type="ECO:0000313" key="2">
    <source>
        <dbReference type="EMBL" id="PTX08785.1"/>
    </source>
</evidence>
<reference evidence="2 3" key="1">
    <citation type="submission" date="2018-04" db="EMBL/GenBank/DDBJ databases">
        <title>Genomic Encyclopedia of Archaeal and Bacterial Type Strains, Phase II (KMG-II): from individual species to whole genera.</title>
        <authorList>
            <person name="Goeker M."/>
        </authorList>
    </citation>
    <scope>NUCLEOTIDE SEQUENCE [LARGE SCALE GENOMIC DNA]</scope>
    <source>
        <strain evidence="2 3">DSM 22902</strain>
    </source>
</reference>
<evidence type="ECO:0000256" key="1">
    <source>
        <dbReference type="SAM" id="SignalP"/>
    </source>
</evidence>
<accession>A0A2T5XZ90</accession>
<feature type="signal peptide" evidence="1">
    <location>
        <begin position="1"/>
        <end position="24"/>
    </location>
</feature>
<protein>
    <recommendedName>
        <fullName evidence="4">Lipoprotein</fullName>
    </recommendedName>
</protein>
<name>A0A2T5XZ90_9FLAO</name>